<comment type="similarity">
    <text evidence="2">Belongs to the chromate ion transporter (CHR) (TC 2.A.51) family.</text>
</comment>
<dbReference type="Pfam" id="PF02417">
    <property type="entry name" value="Chromate_transp"/>
    <property type="match status" value="2"/>
</dbReference>
<dbReference type="GO" id="GO:0005886">
    <property type="term" value="C:plasma membrane"/>
    <property type="evidence" value="ECO:0007669"/>
    <property type="project" value="UniProtKB-SubCell"/>
</dbReference>
<evidence type="ECO:0000256" key="1">
    <source>
        <dbReference type="ARBA" id="ARBA00004651"/>
    </source>
</evidence>
<feature type="transmembrane region" description="Helical" evidence="7">
    <location>
        <begin position="232"/>
        <end position="254"/>
    </location>
</feature>
<dbReference type="PIRSF" id="PIRSF004810">
    <property type="entry name" value="ChrA"/>
    <property type="match status" value="1"/>
</dbReference>
<keyword evidence="6 7" id="KW-0472">Membrane</keyword>
<feature type="transmembrane region" description="Helical" evidence="7">
    <location>
        <begin position="90"/>
        <end position="115"/>
    </location>
</feature>
<reference evidence="9" key="1">
    <citation type="submission" date="2016-10" db="EMBL/GenBank/DDBJ databases">
        <authorList>
            <person name="Varghese N."/>
            <person name="Submissions S."/>
        </authorList>
    </citation>
    <scope>NUCLEOTIDE SEQUENCE [LARGE SCALE GENOMIC DNA]</scope>
    <source>
        <strain evidence="9">DSM 17044</strain>
    </source>
</reference>
<feature type="transmembrane region" description="Helical" evidence="7">
    <location>
        <begin position="290"/>
        <end position="319"/>
    </location>
</feature>
<proteinExistence type="inferred from homology"/>
<dbReference type="NCBIfam" id="TIGR00937">
    <property type="entry name" value="2A51"/>
    <property type="match status" value="1"/>
</dbReference>
<dbReference type="Proteomes" id="UP000182719">
    <property type="component" value="Unassembled WGS sequence"/>
</dbReference>
<feature type="transmembrane region" description="Helical" evidence="7">
    <location>
        <begin position="23"/>
        <end position="44"/>
    </location>
</feature>
<dbReference type="RefSeq" id="WP_075008968.1">
    <property type="nucleotide sequence ID" value="NZ_FOAP01000014.1"/>
</dbReference>
<feature type="transmembrane region" description="Helical" evidence="7">
    <location>
        <begin position="127"/>
        <end position="146"/>
    </location>
</feature>
<dbReference type="PANTHER" id="PTHR33567:SF3">
    <property type="entry name" value="CHROMATE ION TRANSPORTER (EUROFUNG)"/>
    <property type="match status" value="1"/>
</dbReference>
<gene>
    <name evidence="8" type="ORF">SAMN05444354_114116</name>
</gene>
<evidence type="ECO:0000256" key="6">
    <source>
        <dbReference type="ARBA" id="ARBA00023136"/>
    </source>
</evidence>
<evidence type="ECO:0000256" key="5">
    <source>
        <dbReference type="ARBA" id="ARBA00022989"/>
    </source>
</evidence>
<protein>
    <submittedName>
        <fullName evidence="8">Chromate transporter</fullName>
    </submittedName>
</protein>
<feature type="transmembrane region" description="Helical" evidence="7">
    <location>
        <begin position="383"/>
        <end position="398"/>
    </location>
</feature>
<dbReference type="EMBL" id="FOAP01000014">
    <property type="protein sequence ID" value="SEM29267.1"/>
    <property type="molecule type" value="Genomic_DNA"/>
</dbReference>
<dbReference type="GO" id="GO:0015109">
    <property type="term" value="F:chromate transmembrane transporter activity"/>
    <property type="evidence" value="ECO:0007669"/>
    <property type="project" value="InterPro"/>
</dbReference>
<dbReference type="OrthoDB" id="9788907at2"/>
<keyword evidence="9" id="KW-1185">Reference proteome</keyword>
<evidence type="ECO:0000313" key="8">
    <source>
        <dbReference type="EMBL" id="SEM29267.1"/>
    </source>
</evidence>
<dbReference type="PANTHER" id="PTHR33567">
    <property type="entry name" value="CHROMATE ION TRANSPORTER (EUROFUNG)"/>
    <property type="match status" value="1"/>
</dbReference>
<name>A0A1H7X7U7_STIAU</name>
<feature type="transmembrane region" description="Helical" evidence="7">
    <location>
        <begin position="331"/>
        <end position="352"/>
    </location>
</feature>
<dbReference type="InterPro" id="IPR003370">
    <property type="entry name" value="Chromate_transpt"/>
</dbReference>
<evidence type="ECO:0000256" key="4">
    <source>
        <dbReference type="ARBA" id="ARBA00022692"/>
    </source>
</evidence>
<evidence type="ECO:0000256" key="7">
    <source>
        <dbReference type="SAM" id="Phobius"/>
    </source>
</evidence>
<keyword evidence="5 7" id="KW-1133">Transmembrane helix</keyword>
<accession>A0A1H7X7U7</accession>
<comment type="subcellular location">
    <subcellularLocation>
        <location evidence="1">Cell membrane</location>
        <topology evidence="1">Multi-pass membrane protein</topology>
    </subcellularLocation>
</comment>
<keyword evidence="3" id="KW-1003">Cell membrane</keyword>
<evidence type="ECO:0000313" key="9">
    <source>
        <dbReference type="Proteomes" id="UP000182719"/>
    </source>
</evidence>
<feature type="transmembrane region" description="Helical" evidence="7">
    <location>
        <begin position="358"/>
        <end position="376"/>
    </location>
</feature>
<keyword evidence="4 7" id="KW-0812">Transmembrane</keyword>
<evidence type="ECO:0000256" key="2">
    <source>
        <dbReference type="ARBA" id="ARBA00005262"/>
    </source>
</evidence>
<sequence>MNDPGDTRGLAPRRPEARRLKEVALLFLRLGFTSFGGPAAHMALMEDEVVRRRRWLSRGEFLDLLGAANLIPGPNSTELAIHLGHRRAGWAGLLVAGTCFILPAALIVSAAAWAYVRFGGLPSAGGLLYGVKPVIIAVVLQALWGLGRAAVKTRLLALVGLAAAAAHGLGVHELLILLSSGAFMALGYWGQRVPGQGRDGKDPAGMLAGAPWLLNGVAMGAAGAVPFSLGGLFLFFLKVGSVLFGSGYVLLAFLRADLVERWGWLTEAQLLDAVAVGQVTPGPVFTTATFIGYLLAGPTGAAVATVGIFLPAFFFVAVSGPLVPRLRRSRLAGAVLDGINVASLALMATVTWQLGRAALVDAWTVGLALLSAVLLLRFRLNSAWLVLGGSLAGILLWTY</sequence>
<dbReference type="InterPro" id="IPR014047">
    <property type="entry name" value="Chr_Tranpt_l_chain"/>
</dbReference>
<dbReference type="AlphaFoldDB" id="A0A1H7X7U7"/>
<organism evidence="8 9">
    <name type="scientific">Stigmatella aurantiaca</name>
    <dbReference type="NCBI Taxonomy" id="41"/>
    <lineage>
        <taxon>Bacteria</taxon>
        <taxon>Pseudomonadati</taxon>
        <taxon>Myxococcota</taxon>
        <taxon>Myxococcia</taxon>
        <taxon>Myxococcales</taxon>
        <taxon>Cystobacterineae</taxon>
        <taxon>Archangiaceae</taxon>
        <taxon>Stigmatella</taxon>
    </lineage>
</organism>
<feature type="transmembrane region" description="Helical" evidence="7">
    <location>
        <begin position="158"/>
        <end position="186"/>
    </location>
</feature>
<evidence type="ECO:0000256" key="3">
    <source>
        <dbReference type="ARBA" id="ARBA00022475"/>
    </source>
</evidence>